<dbReference type="AlphaFoldDB" id="A0A7X1QE58"/>
<dbReference type="EMBL" id="WIJV01000092">
    <property type="protein sequence ID" value="MQP83879.1"/>
    <property type="molecule type" value="Genomic_DNA"/>
</dbReference>
<name>A0A7X1QE58_STRMT</name>
<sequence>MKPEFLESAEFYNRRYHNFSSRVIVPMS</sequence>
<protein>
    <submittedName>
        <fullName evidence="1">Competence protein ComB</fullName>
    </submittedName>
</protein>
<dbReference type="Proteomes" id="UP000436302">
    <property type="component" value="Unassembled WGS sequence"/>
</dbReference>
<feature type="non-terminal residue" evidence="1">
    <location>
        <position position="28"/>
    </location>
</feature>
<evidence type="ECO:0000313" key="1">
    <source>
        <dbReference type="EMBL" id="MQP83879.1"/>
    </source>
</evidence>
<evidence type="ECO:0000313" key="2">
    <source>
        <dbReference type="Proteomes" id="UP000436302"/>
    </source>
</evidence>
<gene>
    <name evidence="1" type="ORF">GEZ78_10085</name>
</gene>
<reference evidence="1 2" key="1">
    <citation type="submission" date="2019-10" db="EMBL/GenBank/DDBJ databases">
        <title>Streptococcus mitis of the oral and urogenital tracts.</title>
        <authorList>
            <person name="Price T."/>
            <person name="Mores C.R."/>
            <person name="Putonti C."/>
            <person name="Wolfe A.J."/>
        </authorList>
    </citation>
    <scope>NUCLEOTIDE SEQUENCE [LARGE SCALE GENOMIC DNA]</scope>
    <source>
        <strain evidence="1 2">SM39</strain>
    </source>
</reference>
<proteinExistence type="predicted"/>
<organism evidence="1 2">
    <name type="scientific">Streptococcus mitis</name>
    <dbReference type="NCBI Taxonomy" id="28037"/>
    <lineage>
        <taxon>Bacteria</taxon>
        <taxon>Bacillati</taxon>
        <taxon>Bacillota</taxon>
        <taxon>Bacilli</taxon>
        <taxon>Lactobacillales</taxon>
        <taxon>Streptococcaceae</taxon>
        <taxon>Streptococcus</taxon>
        <taxon>Streptococcus mitis group</taxon>
    </lineage>
</organism>
<comment type="caution">
    <text evidence="1">The sequence shown here is derived from an EMBL/GenBank/DDBJ whole genome shotgun (WGS) entry which is preliminary data.</text>
</comment>
<accession>A0A7X1QE58</accession>